<evidence type="ECO:0000256" key="1">
    <source>
        <dbReference type="ARBA" id="ARBA00023027"/>
    </source>
</evidence>
<dbReference type="PANTHER" id="PTHR43574">
    <property type="entry name" value="EPIMERASE-RELATED"/>
    <property type="match status" value="1"/>
</dbReference>
<accession>E0XZK0</accession>
<sequence length="229" mass="25494">MSDLAHHLAGASALVSTITAISGRDPVLARHKQAIEGFAGWTGYVSATSIYPDQAEGWVDETTIPEPATARGIARWKAEQEWDEVTGAEIFRVAGIYGPNRSPFAALRDGRSRIIDKPGHFFNRIHQDDISRIIIAAMEKPRRRRIINLCDNEPAAQADVICYAAELIGVTPPVPVPFEEADLTPMARTFYISRRRVRSVVREPELGIDLRYPDYRSGLRATLDAEEKI</sequence>
<dbReference type="AlphaFoldDB" id="E0XZK0"/>
<protein>
    <submittedName>
        <fullName evidence="2">Nucleoside-diphosphate-sugar epimerases</fullName>
    </submittedName>
</protein>
<reference evidence="2" key="1">
    <citation type="journal article" date="2011" name="Environ. Microbiol.">
        <title>Time-series analyses of Monterey Bay coastal microbial picoplankton using a 'genome proxy' microarray.</title>
        <authorList>
            <person name="Rich V.I."/>
            <person name="Pham V.D."/>
            <person name="Eppley J."/>
            <person name="Shi Y."/>
            <person name="DeLong E.F."/>
        </authorList>
    </citation>
    <scope>NUCLEOTIDE SEQUENCE</scope>
</reference>
<dbReference type="EMBL" id="GU474933">
    <property type="protein sequence ID" value="ADI19841.1"/>
    <property type="molecule type" value="Genomic_DNA"/>
</dbReference>
<dbReference type="Gene3D" id="3.40.50.720">
    <property type="entry name" value="NAD(P)-binding Rossmann-like Domain"/>
    <property type="match status" value="1"/>
</dbReference>
<name>E0XZK0_9PROT</name>
<dbReference type="SUPFAM" id="SSF51735">
    <property type="entry name" value="NAD(P)-binding Rossmann-fold domains"/>
    <property type="match status" value="1"/>
</dbReference>
<organism evidence="2">
    <name type="scientific">uncultured alpha proteobacterium EB000_37G09</name>
    <dbReference type="NCBI Taxonomy" id="710792"/>
    <lineage>
        <taxon>Bacteria</taxon>
        <taxon>Pseudomonadati</taxon>
        <taxon>Pseudomonadota</taxon>
        <taxon>Alphaproteobacteria</taxon>
        <taxon>environmental samples</taxon>
    </lineage>
</organism>
<keyword evidence="1" id="KW-0520">NAD</keyword>
<evidence type="ECO:0000313" key="2">
    <source>
        <dbReference type="EMBL" id="ADI19841.1"/>
    </source>
</evidence>
<dbReference type="InterPro" id="IPR036291">
    <property type="entry name" value="NAD(P)-bd_dom_sf"/>
</dbReference>
<proteinExistence type="predicted"/>